<protein>
    <submittedName>
        <fullName evidence="1">Uncharacterized protein</fullName>
    </submittedName>
</protein>
<evidence type="ECO:0000313" key="1">
    <source>
        <dbReference type="EMBL" id="AGH46076.1"/>
    </source>
</evidence>
<dbReference type="HOGENOM" id="CLU_2024492_0_0_6"/>
<dbReference type="RefSeq" id="WP_007634535.1">
    <property type="nucleotide sequence ID" value="NC_020514.1"/>
</dbReference>
<dbReference type="PATRIC" id="fig|1129794.4.peg.3955"/>
<dbReference type="Proteomes" id="UP000011864">
    <property type="component" value="Chromosome"/>
</dbReference>
<gene>
    <name evidence="1" type="ORF">C427_3971</name>
</gene>
<dbReference type="AlphaFoldDB" id="K6ZIH4"/>
<proteinExistence type="predicted"/>
<organism evidence="1 2">
    <name type="scientific">Paraglaciecola psychrophila 170</name>
    <dbReference type="NCBI Taxonomy" id="1129794"/>
    <lineage>
        <taxon>Bacteria</taxon>
        <taxon>Pseudomonadati</taxon>
        <taxon>Pseudomonadota</taxon>
        <taxon>Gammaproteobacteria</taxon>
        <taxon>Alteromonadales</taxon>
        <taxon>Alteromonadaceae</taxon>
        <taxon>Paraglaciecola</taxon>
    </lineage>
</organism>
<sequence length="122" mass="13072">MSVILLNSIVAANFVCASIISTELRGSVGDYNRIDPAFITSSVTSIIKSNADDSRLISGLGYTSASIGSVGFRGKTRANSNNSIDNIFITAYDGRILTAPDELPISAEFHARYSSQNGSRYR</sequence>
<accession>K6ZIH4</accession>
<name>K6ZIH4_9ALTE</name>
<keyword evidence="2" id="KW-1185">Reference proteome</keyword>
<reference evidence="1 2" key="1">
    <citation type="journal article" date="2013" name="Genome Announc.">
        <title>Complete Genome Sequence of Glaciecola psychrophila Strain 170T.</title>
        <authorList>
            <person name="Yin J."/>
            <person name="Chen J."/>
            <person name="Liu G."/>
            <person name="Yu Y."/>
            <person name="Song L."/>
            <person name="Wang X."/>
            <person name="Qu X."/>
        </authorList>
    </citation>
    <scope>NUCLEOTIDE SEQUENCE [LARGE SCALE GENOMIC DNA]</scope>
    <source>
        <strain evidence="1 2">170</strain>
    </source>
</reference>
<evidence type="ECO:0000313" key="2">
    <source>
        <dbReference type="Proteomes" id="UP000011864"/>
    </source>
</evidence>
<dbReference type="EMBL" id="CP003837">
    <property type="protein sequence ID" value="AGH46076.1"/>
    <property type="molecule type" value="Genomic_DNA"/>
</dbReference>
<dbReference type="KEGG" id="gps:C427_3971"/>
<dbReference type="STRING" id="1129794.C427_3971"/>